<name>A0A7J7CXS5_TRIWF</name>
<gene>
    <name evidence="1" type="ORF">HS088_TW13G01709</name>
</gene>
<dbReference type="Proteomes" id="UP000593562">
    <property type="component" value="Unassembled WGS sequence"/>
</dbReference>
<dbReference type="OrthoDB" id="654716at2759"/>
<protein>
    <submittedName>
        <fullName evidence="1">Uncharacterized protein</fullName>
    </submittedName>
</protein>
<dbReference type="EMBL" id="JAAARO010000013">
    <property type="protein sequence ID" value="KAF5738808.1"/>
    <property type="molecule type" value="Genomic_DNA"/>
</dbReference>
<proteinExistence type="predicted"/>
<comment type="caution">
    <text evidence="1">The sequence shown here is derived from an EMBL/GenBank/DDBJ whole genome shotgun (WGS) entry which is preliminary data.</text>
</comment>
<organism evidence="1 2">
    <name type="scientific">Tripterygium wilfordii</name>
    <name type="common">Thunder God vine</name>
    <dbReference type="NCBI Taxonomy" id="458696"/>
    <lineage>
        <taxon>Eukaryota</taxon>
        <taxon>Viridiplantae</taxon>
        <taxon>Streptophyta</taxon>
        <taxon>Embryophyta</taxon>
        <taxon>Tracheophyta</taxon>
        <taxon>Spermatophyta</taxon>
        <taxon>Magnoliopsida</taxon>
        <taxon>eudicotyledons</taxon>
        <taxon>Gunneridae</taxon>
        <taxon>Pentapetalae</taxon>
        <taxon>rosids</taxon>
        <taxon>fabids</taxon>
        <taxon>Celastrales</taxon>
        <taxon>Celastraceae</taxon>
        <taxon>Tripterygium</taxon>
    </lineage>
</organism>
<evidence type="ECO:0000313" key="1">
    <source>
        <dbReference type="EMBL" id="KAF5738808.1"/>
    </source>
</evidence>
<dbReference type="PANTHER" id="PTHR33511">
    <property type="entry name" value="OS06G0632400 PROTEIN"/>
    <property type="match status" value="1"/>
</dbReference>
<reference evidence="1 2" key="1">
    <citation type="journal article" date="2020" name="Nat. Commun.">
        <title>Genome of Tripterygium wilfordii and identification of cytochrome P450 involved in triptolide biosynthesis.</title>
        <authorList>
            <person name="Tu L."/>
            <person name="Su P."/>
            <person name="Zhang Z."/>
            <person name="Gao L."/>
            <person name="Wang J."/>
            <person name="Hu T."/>
            <person name="Zhou J."/>
            <person name="Zhang Y."/>
            <person name="Zhao Y."/>
            <person name="Liu Y."/>
            <person name="Song Y."/>
            <person name="Tong Y."/>
            <person name="Lu Y."/>
            <person name="Yang J."/>
            <person name="Xu C."/>
            <person name="Jia M."/>
            <person name="Peters R.J."/>
            <person name="Huang L."/>
            <person name="Gao W."/>
        </authorList>
    </citation>
    <scope>NUCLEOTIDE SEQUENCE [LARGE SCALE GENOMIC DNA]</scope>
    <source>
        <strain evidence="2">cv. XIE 37</strain>
        <tissue evidence="1">Leaf</tissue>
    </source>
</reference>
<dbReference type="InParanoid" id="A0A7J7CXS5"/>
<accession>A0A7J7CXS5</accession>
<evidence type="ECO:0000313" key="2">
    <source>
        <dbReference type="Proteomes" id="UP000593562"/>
    </source>
</evidence>
<dbReference type="AlphaFoldDB" id="A0A7J7CXS5"/>
<sequence length="100" mass="11034">MGGGGGYSSRRKSSSGSSSCFSMVLNIFRWSCCSKIGSRARDDAYSEEGGYVNGRIYPSDEDGRQYWPVAEPGIDRRATAFIARFYEARVSDPDRQSLAL</sequence>
<keyword evidence="2" id="KW-1185">Reference proteome</keyword>